<protein>
    <recommendedName>
        <fullName evidence="2">Immunoglobulin domain-containing protein</fullName>
    </recommendedName>
</protein>
<dbReference type="PANTHER" id="PTHR21063">
    <property type="entry name" value="LFA-3"/>
    <property type="match status" value="1"/>
</dbReference>
<proteinExistence type="predicted"/>
<sequence>MKLAVLFVLAHGVSSVGADGLSAFVMDGDSVTLRTDVKTNHREYIKWYFNDTRIAQMTGDLSYICTDVQCNKGTERFRGRLKLDHQTGSLTVTDTRNIDSGVYKLRITISSNINEKIFIVAVYDVPAAERDEMKRKSVKEGESVTLDPGVMKNTNDLMTWHFNDLCIAEISEEPRKICTDVQCKDGDERFRNRLRLDQQTGSLTIMNITITDSGVYELKIINSSFSIIRSFSVTVTGSGLSLAAEYVLLLLEFCC</sequence>
<feature type="domain" description="Immunoglobulin" evidence="2">
    <location>
        <begin position="133"/>
        <end position="236"/>
    </location>
</feature>
<dbReference type="Proteomes" id="UP000579812">
    <property type="component" value="Unassembled WGS sequence"/>
</dbReference>
<dbReference type="SMART" id="SM00409">
    <property type="entry name" value="IG"/>
    <property type="match status" value="2"/>
</dbReference>
<dbReference type="InterPro" id="IPR003599">
    <property type="entry name" value="Ig_sub"/>
</dbReference>
<feature type="domain" description="Immunoglobulin" evidence="2">
    <location>
        <begin position="20"/>
        <end position="123"/>
    </location>
</feature>
<dbReference type="AlphaFoldDB" id="A0A7J6BQC2"/>
<dbReference type="InterPro" id="IPR013783">
    <property type="entry name" value="Ig-like_fold"/>
</dbReference>
<accession>A0A7J6BQC2</accession>
<dbReference type="OrthoDB" id="8741746at2759"/>
<evidence type="ECO:0000259" key="2">
    <source>
        <dbReference type="SMART" id="SM00409"/>
    </source>
</evidence>
<organism evidence="3 4">
    <name type="scientific">Onychostoma macrolepis</name>
    <dbReference type="NCBI Taxonomy" id="369639"/>
    <lineage>
        <taxon>Eukaryota</taxon>
        <taxon>Metazoa</taxon>
        <taxon>Chordata</taxon>
        <taxon>Craniata</taxon>
        <taxon>Vertebrata</taxon>
        <taxon>Euteleostomi</taxon>
        <taxon>Actinopterygii</taxon>
        <taxon>Neopterygii</taxon>
        <taxon>Teleostei</taxon>
        <taxon>Ostariophysi</taxon>
        <taxon>Cypriniformes</taxon>
        <taxon>Cyprinidae</taxon>
        <taxon>Acrossocheilinae</taxon>
        <taxon>Onychostoma</taxon>
    </lineage>
</organism>
<dbReference type="PANTHER" id="PTHR21063:SF4">
    <property type="entry name" value="CD48 ANTIGEN-RELATED"/>
    <property type="match status" value="1"/>
</dbReference>
<dbReference type="InterPro" id="IPR036179">
    <property type="entry name" value="Ig-like_dom_sf"/>
</dbReference>
<dbReference type="Pfam" id="PF07686">
    <property type="entry name" value="V-set"/>
    <property type="match status" value="2"/>
</dbReference>
<keyword evidence="1" id="KW-0732">Signal</keyword>
<reference evidence="3 4" key="1">
    <citation type="submission" date="2020-04" db="EMBL/GenBank/DDBJ databases">
        <title>Chromosome-level genome assembly of a cyprinid fish Onychostoma macrolepis by integration of Nanopore Sequencing, Bionano and Hi-C technology.</title>
        <authorList>
            <person name="Wang D."/>
        </authorList>
    </citation>
    <scope>NUCLEOTIDE SEQUENCE [LARGE SCALE GENOMIC DNA]</scope>
    <source>
        <strain evidence="3">SWU-2019</strain>
        <tissue evidence="3">Muscle</tissue>
    </source>
</reference>
<evidence type="ECO:0000256" key="1">
    <source>
        <dbReference type="SAM" id="SignalP"/>
    </source>
</evidence>
<keyword evidence="4" id="KW-1185">Reference proteome</keyword>
<comment type="caution">
    <text evidence="3">The sequence shown here is derived from an EMBL/GenBank/DDBJ whole genome shotgun (WGS) entry which is preliminary data.</text>
</comment>
<evidence type="ECO:0000313" key="4">
    <source>
        <dbReference type="Proteomes" id="UP000579812"/>
    </source>
</evidence>
<dbReference type="Gene3D" id="2.60.40.10">
    <property type="entry name" value="Immunoglobulins"/>
    <property type="match status" value="2"/>
</dbReference>
<dbReference type="SUPFAM" id="SSF48726">
    <property type="entry name" value="Immunoglobulin"/>
    <property type="match status" value="2"/>
</dbReference>
<feature type="signal peptide" evidence="1">
    <location>
        <begin position="1"/>
        <end position="18"/>
    </location>
</feature>
<feature type="chain" id="PRO_5029614420" description="Immunoglobulin domain-containing protein" evidence="1">
    <location>
        <begin position="19"/>
        <end position="255"/>
    </location>
</feature>
<dbReference type="InterPro" id="IPR013106">
    <property type="entry name" value="Ig_V-set"/>
</dbReference>
<gene>
    <name evidence="3" type="ORF">G5714_021226</name>
</gene>
<evidence type="ECO:0000313" key="3">
    <source>
        <dbReference type="EMBL" id="KAF4097218.1"/>
    </source>
</evidence>
<dbReference type="EMBL" id="JAAMOB010000022">
    <property type="protein sequence ID" value="KAF4097218.1"/>
    <property type="molecule type" value="Genomic_DNA"/>
</dbReference>
<name>A0A7J6BQC2_9TELE</name>